<feature type="signal peptide" evidence="1">
    <location>
        <begin position="1"/>
        <end position="20"/>
    </location>
</feature>
<dbReference type="RefSeq" id="WP_013483316.1">
    <property type="nucleotide sequence ID" value="NC_014824.1"/>
</dbReference>
<evidence type="ECO:0000313" key="2">
    <source>
        <dbReference type="EMBL" id="ADU23766.1"/>
    </source>
</evidence>
<dbReference type="Proteomes" id="UP000006919">
    <property type="component" value="Plasmid pRUMAL01"/>
</dbReference>
<dbReference type="EMBL" id="CP002404">
    <property type="protein sequence ID" value="ADU23766.1"/>
    <property type="molecule type" value="Genomic_DNA"/>
</dbReference>
<organism evidence="2 3">
    <name type="scientific">Ruminococcus albus (strain ATCC 27210 / DSM 20455 / JCM 14654 / NCDO 2250 / 7)</name>
    <dbReference type="NCBI Taxonomy" id="697329"/>
    <lineage>
        <taxon>Bacteria</taxon>
        <taxon>Bacillati</taxon>
        <taxon>Bacillota</taxon>
        <taxon>Clostridia</taxon>
        <taxon>Eubacteriales</taxon>
        <taxon>Oscillospiraceae</taxon>
        <taxon>Ruminococcus</taxon>
    </lineage>
</organism>
<keyword evidence="1" id="KW-0732">Signal</keyword>
<dbReference type="HOGENOM" id="CLU_457002_0_0_9"/>
<evidence type="ECO:0000313" key="3">
    <source>
        <dbReference type="Proteomes" id="UP000006919"/>
    </source>
</evidence>
<feature type="chain" id="PRO_5038418348" evidence="1">
    <location>
        <begin position="21"/>
        <end position="597"/>
    </location>
</feature>
<keyword evidence="2" id="KW-0614">Plasmid</keyword>
<protein>
    <submittedName>
        <fullName evidence="2">Uncharacterized protein</fullName>
    </submittedName>
</protein>
<evidence type="ECO:0000256" key="1">
    <source>
        <dbReference type="SAM" id="SignalP"/>
    </source>
</evidence>
<proteinExistence type="predicted"/>
<reference evidence="3" key="1">
    <citation type="journal article" date="2011" name="J. Bacteriol.">
        <title>Complete genome of the cellulolytic ruminal bacterium Ruminococcus albus 7.</title>
        <authorList>
            <person name="Suen G."/>
            <person name="Stevenson D.M."/>
            <person name="Bruce D.C."/>
            <person name="Chertkov O."/>
            <person name="Copeland A."/>
            <person name="Cheng J.F."/>
            <person name="Detter C."/>
            <person name="Detter J.C."/>
            <person name="Goodwin L.A."/>
            <person name="Han C.S."/>
            <person name="Hauser L.J."/>
            <person name="Ivanova N.N."/>
            <person name="Kyrpides N.C."/>
            <person name="Land M.L."/>
            <person name="Lapidus A."/>
            <person name="Lucas S."/>
            <person name="Ovchinnikova G."/>
            <person name="Pitluck S."/>
            <person name="Tapia R."/>
            <person name="Woyke T."/>
            <person name="Boyum J."/>
            <person name="Mead D."/>
            <person name="Weimer P.J."/>
        </authorList>
    </citation>
    <scope>NUCLEOTIDE SEQUENCE [LARGE SCALE GENOMIC DNA]</scope>
    <source>
        <strain evidence="3">ATCC 27210 / DSM 20455 / JCM 14654 / NCDO 2250 / 7</strain>
        <plasmid evidence="3">pRUMAL01</plasmid>
    </source>
</reference>
<dbReference type="AlphaFoldDB" id="E6UJC0"/>
<dbReference type="KEGG" id="ral:Rumal_3303"/>
<geneLocation type="plasmid" evidence="2 3">
    <name>pRUMAL01</name>
</geneLocation>
<sequence precursor="true">MIKKFSASVLALIIMFQCSASISAAPKTYQKGASLTFTWAGSGAHGGQDYHMEAVDNSGNPTIICSNNDGIVNYFSGTKKYIDWKNLGYGIDDDFVCHPRTPDYANEDFLNGLGNFGYFPEFSNYRVPINEVRNSMNEMYATFGDYGTEICTGMPDYDAYYLNGQAMNINNQDFMANQSNGFNHSQQEWTGSKARFMIGEKAYNSLAEMYLDANDEQRRKIEELIEKGLTESDVAPEKVEAVLNWLRTIAELDAEGRIRYFTPVNATYFTEAPDGLSGEEIQQRFIDWCNAHAYDYEALGWNLDDSATWPIGIDIDGTMVLNVGNIEFFNNSVINLTPFDYLRISDRIAWFESLMDVFETAGAETVDVTRVLDRKITTLWIGTSSYDKLYNMYTWTIEKADDEGDGKYTFQPYAGTIGANGDVVGANGQSFSFRPTSEGHYRITCYRNYKPTICNKVAVNFCEYTVLSDIGAIVFFDHDGFMAGNVQRNNYDGEIDSDKIVSTSTKKNPGVETVDGIRRNIDYQEDYTEGELRAHGDVNPDCGMFPSDANSNQAYYLSQYSCVWNFYISDAEVGKTIFDFEDPDNGLRKDFDTERLG</sequence>
<name>E6UJC0_RUMA7</name>
<accession>E6UJC0</accession>
<gene>
    <name evidence="2" type="ordered locus">Rumal_3303</name>
</gene>